<evidence type="ECO:0000313" key="1">
    <source>
        <dbReference type="EMBL" id="GME47160.1"/>
    </source>
</evidence>
<accession>A0ACB5SLP8</accession>
<sequence length="360" mass="38440">MGDLPTATGPIPTTTQRWVIDAFTGPDGLRLEAAAPLPALGPHDVLVKLSAASLNYRDLVMARGQYPWALAAPIIPCSDGAGTVLAVGPAVAAFRAGDQVATVMNGDHTFGPVQPRHLEKVLGGSMQGTLAQHGVFPERYLIALPKGLSMLEGATLPCAALTAWDALYGLEGRGVKAGQWVVTQGTGGVSCFAVQLAKAAGAKVIATTSSEDKAKRLRELGADHVINYTDVPEWGKVAKELTPNQEGVDLVVDVAGHRTVKQSLEAVKWGGIVSLVGFRGGAVKDGEDEPKLLDMFFHFCIVRTSFVGPRTQYEDMNRVIEACSIKPAIDDRVFDFDEAKEAFRHMETQQHFGKVCVRIA</sequence>
<proteinExistence type="predicted"/>
<dbReference type="Proteomes" id="UP001165186">
    <property type="component" value="Unassembled WGS sequence"/>
</dbReference>
<dbReference type="EMBL" id="BSXG01000130">
    <property type="protein sequence ID" value="GME47160.1"/>
    <property type="molecule type" value="Genomic_DNA"/>
</dbReference>
<organism evidence="1 2">
    <name type="scientific">Neofusicoccum parvum</name>
    <dbReference type="NCBI Taxonomy" id="310453"/>
    <lineage>
        <taxon>Eukaryota</taxon>
        <taxon>Fungi</taxon>
        <taxon>Dikarya</taxon>
        <taxon>Ascomycota</taxon>
        <taxon>Pezizomycotina</taxon>
        <taxon>Dothideomycetes</taxon>
        <taxon>Dothideomycetes incertae sedis</taxon>
        <taxon>Botryosphaeriales</taxon>
        <taxon>Botryosphaeriaceae</taxon>
        <taxon>Neofusicoccum</taxon>
    </lineage>
</organism>
<name>A0ACB5SLP8_9PEZI</name>
<gene>
    <name evidence="1" type="primary">g12521</name>
    <name evidence="1" type="ORF">NpPPO83_00012521</name>
</gene>
<comment type="caution">
    <text evidence="1">The sequence shown here is derived from an EMBL/GenBank/DDBJ whole genome shotgun (WGS) entry which is preliminary data.</text>
</comment>
<keyword evidence="2" id="KW-1185">Reference proteome</keyword>
<protein>
    <submittedName>
        <fullName evidence="1">Alcohol dehydrogenase superfamily zinc-containing</fullName>
    </submittedName>
</protein>
<evidence type="ECO:0000313" key="2">
    <source>
        <dbReference type="Proteomes" id="UP001165186"/>
    </source>
</evidence>
<reference evidence="1" key="1">
    <citation type="submission" date="2024-09" db="EMBL/GenBank/DDBJ databases">
        <title>Draft Genome Sequences of Neofusicoccum parvum.</title>
        <authorList>
            <person name="Ashida A."/>
            <person name="Camagna M."/>
            <person name="Tanaka A."/>
            <person name="Takemoto D."/>
        </authorList>
    </citation>
    <scope>NUCLEOTIDE SEQUENCE</scope>
    <source>
        <strain evidence="1">PPO83</strain>
    </source>
</reference>